<name>A0A1Y6LZY3_ZYMTR</name>
<protein>
    <submittedName>
        <fullName evidence="2">Uncharacterized protein</fullName>
    </submittedName>
</protein>
<keyword evidence="1" id="KW-0472">Membrane</keyword>
<dbReference type="EMBL" id="LT882686">
    <property type="protein sequence ID" value="SMY29169.1"/>
    <property type="molecule type" value="Genomic_DNA"/>
</dbReference>
<evidence type="ECO:0000256" key="1">
    <source>
        <dbReference type="SAM" id="Phobius"/>
    </source>
</evidence>
<dbReference type="AlphaFoldDB" id="A0A1Y6LZY3"/>
<keyword evidence="1" id="KW-0812">Transmembrane</keyword>
<dbReference type="Proteomes" id="UP000215453">
    <property type="component" value="Chromosome 11"/>
</dbReference>
<reference evidence="2 3" key="1">
    <citation type="submission" date="2016-10" db="EMBL/GenBank/DDBJ databases">
        <authorList>
            <person name="Varghese N."/>
        </authorList>
    </citation>
    <scope>NUCLEOTIDE SEQUENCE [LARGE SCALE GENOMIC DNA]</scope>
</reference>
<feature type="transmembrane region" description="Helical" evidence="1">
    <location>
        <begin position="97"/>
        <end position="116"/>
    </location>
</feature>
<organism evidence="2 3">
    <name type="scientific">Zymoseptoria tritici ST99CH_1A5</name>
    <dbReference type="NCBI Taxonomy" id="1276529"/>
    <lineage>
        <taxon>Eukaryota</taxon>
        <taxon>Fungi</taxon>
        <taxon>Dikarya</taxon>
        <taxon>Ascomycota</taxon>
        <taxon>Pezizomycotina</taxon>
        <taxon>Dothideomycetes</taxon>
        <taxon>Dothideomycetidae</taxon>
        <taxon>Mycosphaerellales</taxon>
        <taxon>Mycosphaerellaceae</taxon>
        <taxon>Zymoseptoria</taxon>
    </lineage>
</organism>
<keyword evidence="1" id="KW-1133">Transmembrane helix</keyword>
<proteinExistence type="predicted"/>
<gene>
    <name evidence="2" type="ORF">ZT1A5_G10616</name>
</gene>
<evidence type="ECO:0000313" key="3">
    <source>
        <dbReference type="Proteomes" id="UP000215453"/>
    </source>
</evidence>
<evidence type="ECO:0000313" key="2">
    <source>
        <dbReference type="EMBL" id="SMY29169.1"/>
    </source>
</evidence>
<sequence length="169" mass="18043">MWTTITRTASATLSSISATPTSVCAAAPPAHGFCLPVIEQIRSGVPSLFLVILALVGVKYPRNPKVRFGLALASGVGITTLDGMAIHCVIIDHWPSVIRFFAAFTAMVVELLRDFLEIRAERKAADCAAKRLEEQRGVESVELAVLGAHTTGLRPHAAAATRRVVSDPN</sequence>
<feature type="transmembrane region" description="Helical" evidence="1">
    <location>
        <begin position="70"/>
        <end position="91"/>
    </location>
</feature>
<accession>A0A1Y6LZY3</accession>